<keyword evidence="3" id="KW-1185">Reference proteome</keyword>
<dbReference type="AlphaFoldDB" id="A0A2N7VEW6"/>
<reference evidence="2 3" key="1">
    <citation type="submission" date="2018-01" db="EMBL/GenBank/DDBJ databases">
        <title>Whole genome analyses suggest that Burkholderia sensu lato contains two further novel genera in the rhizoxinica-symbiotica group Mycetohabitans gen. nov., and Trinickia gen. nov.: implications for the evolution of diazotrophy and nodulation in the Burkholderiaceae.</title>
        <authorList>
            <person name="Estrada-de los Santos P."/>
            <person name="Palmer M."/>
            <person name="Chavez-Ramirez B."/>
            <person name="Beukes C."/>
            <person name="Steenkamp E.T."/>
            <person name="Hirsch A.M."/>
            <person name="Manyaka P."/>
            <person name="Maluk M."/>
            <person name="Lafos M."/>
            <person name="Crook M."/>
            <person name="Gross E."/>
            <person name="Simon M.F."/>
            <person name="Bueno dos Reis Junior F."/>
            <person name="Poole P.S."/>
            <person name="Venter S.N."/>
            <person name="James E.K."/>
        </authorList>
    </citation>
    <scope>NUCLEOTIDE SEQUENCE [LARGE SCALE GENOMIC DNA]</scope>
    <source>
        <strain evidence="2 3">GIMN1.004</strain>
    </source>
</reference>
<keyword evidence="1" id="KW-0812">Transmembrane</keyword>
<accession>A0A2N7VEW6</accession>
<feature type="transmembrane region" description="Helical" evidence="1">
    <location>
        <begin position="40"/>
        <end position="59"/>
    </location>
</feature>
<protein>
    <recommendedName>
        <fullName evidence="4">Cadmium transporter</fullName>
    </recommendedName>
</protein>
<evidence type="ECO:0000256" key="1">
    <source>
        <dbReference type="SAM" id="Phobius"/>
    </source>
</evidence>
<gene>
    <name evidence="2" type="ORF">C0Z18_26035</name>
</gene>
<feature type="transmembrane region" description="Helical" evidence="1">
    <location>
        <begin position="144"/>
        <end position="165"/>
    </location>
</feature>
<keyword evidence="1" id="KW-1133">Transmembrane helix</keyword>
<feature type="transmembrane region" description="Helical" evidence="1">
    <location>
        <begin position="113"/>
        <end position="132"/>
    </location>
</feature>
<dbReference type="OrthoDB" id="9095996at2"/>
<dbReference type="EMBL" id="PNYA01000029">
    <property type="protein sequence ID" value="PMS15698.1"/>
    <property type="molecule type" value="Genomic_DNA"/>
</dbReference>
<name>A0A2N7VEW6_9BURK</name>
<sequence>MDAFPALIVPAVLAYASTNVDGYVLLLGFVSHPRYRPAEVVAGQFASVTVQLAISIAIAQSGRLTAGPLIGLVGIVPLAAGLVRIAQWRKEAGATDAVLAPPPRSAHRRFGRAATVCAVATSGAVDNIFVYASVLMGRTLFDAIFTGCVFAVLTAGLCLTAYATARSSGAFIRLRTIAARTSPLMTTAIGLSVLIRFDTLPWLCSL</sequence>
<feature type="transmembrane region" description="Helical" evidence="1">
    <location>
        <begin position="177"/>
        <end position="197"/>
    </location>
</feature>
<feature type="transmembrane region" description="Helical" evidence="1">
    <location>
        <begin position="6"/>
        <end position="28"/>
    </location>
</feature>
<dbReference type="Proteomes" id="UP000235616">
    <property type="component" value="Unassembled WGS sequence"/>
</dbReference>
<evidence type="ECO:0008006" key="4">
    <source>
        <dbReference type="Google" id="ProtNLM"/>
    </source>
</evidence>
<keyword evidence="1" id="KW-0472">Membrane</keyword>
<evidence type="ECO:0000313" key="2">
    <source>
        <dbReference type="EMBL" id="PMS15698.1"/>
    </source>
</evidence>
<proteinExistence type="predicted"/>
<comment type="caution">
    <text evidence="2">The sequence shown here is derived from an EMBL/GenBank/DDBJ whole genome shotgun (WGS) entry which is preliminary data.</text>
</comment>
<dbReference type="RefSeq" id="WP_102648351.1">
    <property type="nucleotide sequence ID" value="NZ_PNYA01000029.1"/>
</dbReference>
<evidence type="ECO:0000313" key="3">
    <source>
        <dbReference type="Proteomes" id="UP000235616"/>
    </source>
</evidence>
<organism evidence="2 3">
    <name type="scientific">Trinickia dabaoshanensis</name>
    <dbReference type="NCBI Taxonomy" id="564714"/>
    <lineage>
        <taxon>Bacteria</taxon>
        <taxon>Pseudomonadati</taxon>
        <taxon>Pseudomonadota</taxon>
        <taxon>Betaproteobacteria</taxon>
        <taxon>Burkholderiales</taxon>
        <taxon>Burkholderiaceae</taxon>
        <taxon>Trinickia</taxon>
    </lineage>
</organism>
<feature type="transmembrane region" description="Helical" evidence="1">
    <location>
        <begin position="65"/>
        <end position="83"/>
    </location>
</feature>